<organism evidence="13 14">
    <name type="scientific">Acipenser oxyrinchus oxyrinchus</name>
    <dbReference type="NCBI Taxonomy" id="40147"/>
    <lineage>
        <taxon>Eukaryota</taxon>
        <taxon>Metazoa</taxon>
        <taxon>Chordata</taxon>
        <taxon>Craniata</taxon>
        <taxon>Vertebrata</taxon>
        <taxon>Euteleostomi</taxon>
        <taxon>Actinopterygii</taxon>
        <taxon>Chondrostei</taxon>
        <taxon>Acipenseriformes</taxon>
        <taxon>Acipenseridae</taxon>
        <taxon>Acipenser</taxon>
    </lineage>
</organism>
<evidence type="ECO:0000256" key="2">
    <source>
        <dbReference type="ARBA" id="ARBA00007474"/>
    </source>
</evidence>
<keyword evidence="8 12" id="KW-0472">Membrane</keyword>
<evidence type="ECO:0000256" key="9">
    <source>
        <dbReference type="ARBA" id="ARBA00030486"/>
    </source>
</evidence>
<evidence type="ECO:0000313" key="13">
    <source>
        <dbReference type="EMBL" id="KAK1158033.1"/>
    </source>
</evidence>
<keyword evidence="6 12" id="KW-1133">Transmembrane helix</keyword>
<gene>
    <name evidence="13" type="primary">Casc4</name>
    <name evidence="13" type="ORF">AOXY_G24267</name>
</gene>
<dbReference type="InterPro" id="IPR026139">
    <property type="entry name" value="GOLM1/CASC4"/>
</dbReference>
<keyword evidence="4 12" id="KW-0812">Transmembrane</keyword>
<evidence type="ECO:0000256" key="3">
    <source>
        <dbReference type="ARBA" id="ARBA00016211"/>
    </source>
</evidence>
<evidence type="ECO:0000256" key="12">
    <source>
        <dbReference type="SAM" id="Phobius"/>
    </source>
</evidence>
<evidence type="ECO:0000256" key="11">
    <source>
        <dbReference type="SAM" id="MobiDB-lite"/>
    </source>
</evidence>
<dbReference type="PANTHER" id="PTHR15896">
    <property type="entry name" value="GOLGI PHOSPHOPROTEIN 2/GP73-RELATED"/>
    <property type="match status" value="1"/>
</dbReference>
<feature type="region of interest" description="Disordered" evidence="11">
    <location>
        <begin position="204"/>
        <end position="253"/>
    </location>
</feature>
<comment type="subcellular location">
    <subcellularLocation>
        <location evidence="1">Membrane</location>
        <topology evidence="1">Single-pass type II membrane protein</topology>
    </subcellularLocation>
</comment>
<evidence type="ECO:0000256" key="8">
    <source>
        <dbReference type="ARBA" id="ARBA00023136"/>
    </source>
</evidence>
<feature type="compositionally biased region" description="Basic and acidic residues" evidence="11">
    <location>
        <begin position="215"/>
        <end position="241"/>
    </location>
</feature>
<dbReference type="GO" id="GO:0016020">
    <property type="term" value="C:membrane"/>
    <property type="evidence" value="ECO:0007669"/>
    <property type="project" value="UniProtKB-SubCell"/>
</dbReference>
<feature type="coiled-coil region" evidence="10">
    <location>
        <begin position="116"/>
        <end position="193"/>
    </location>
</feature>
<feature type="compositionally biased region" description="Basic and acidic residues" evidence="11">
    <location>
        <begin position="464"/>
        <end position="474"/>
    </location>
</feature>
<dbReference type="PANTHER" id="PTHR15896:SF7">
    <property type="entry name" value="PROTEIN GOLM2"/>
    <property type="match status" value="1"/>
</dbReference>
<dbReference type="AlphaFoldDB" id="A0AAD8CUV2"/>
<keyword evidence="14" id="KW-1185">Reference proteome</keyword>
<accession>A0AAD8CUV2</accession>
<feature type="region of interest" description="Disordered" evidence="11">
    <location>
        <begin position="324"/>
        <end position="474"/>
    </location>
</feature>
<evidence type="ECO:0000256" key="5">
    <source>
        <dbReference type="ARBA" id="ARBA00022968"/>
    </source>
</evidence>
<evidence type="ECO:0000313" key="14">
    <source>
        <dbReference type="Proteomes" id="UP001230051"/>
    </source>
</evidence>
<feature type="transmembrane region" description="Helical" evidence="12">
    <location>
        <begin position="12"/>
        <end position="33"/>
    </location>
</feature>
<name>A0AAD8CUV2_ACIOX</name>
<evidence type="ECO:0000256" key="10">
    <source>
        <dbReference type="SAM" id="Coils"/>
    </source>
</evidence>
<evidence type="ECO:0000256" key="1">
    <source>
        <dbReference type="ARBA" id="ARBA00004606"/>
    </source>
</evidence>
<protein>
    <recommendedName>
        <fullName evidence="3">Protein GOLM2</fullName>
    </recommendedName>
    <alternativeName>
        <fullName evidence="9">Golgi membrane protein 2</fullName>
    </alternativeName>
</protein>
<dbReference type="PRINTS" id="PR02084">
    <property type="entry name" value="GOLM1CASC4"/>
</dbReference>
<proteinExistence type="inferred from homology"/>
<evidence type="ECO:0000256" key="6">
    <source>
        <dbReference type="ARBA" id="ARBA00022989"/>
    </source>
</evidence>
<sequence>MVGFGANRRGGRLPSFILVALLVVIGILSFNYWSLLNRHSRVQEELAEVQVQVTRTETARGRLEKRNSELMVQVDTHKKQLDQKEGDYISLEGKLQAKDALVRKCTDDKMKLLNDASDQQAETRHFQEQLTELRQEFVKQEAQINEYKRNSSSLEKKAAYESLQCSQQIAQLKEQYEESMKKLTQEVAELKQLKFVESDVKEDKSAVNNAGDVKPAGKETDLEKQDSTQKLDSKEGKDGDLVKAGGDAGMPGIEDTEVGKVEDTLFNLKKPAVTLIKKDSGPLSTAVRSLGAVRKIPLALAQEDNPAEQLEPNQVHLDAGRDNLLHLQNPIPENEELGEQPKQREAPDNNMMPEQQLPKNIAPQLALNQAQVLPNPIEHARQPAAGELHKHRQSRFFDENESPVDPQHGSKLADYNGDDGNVGEYEADKQAELAYNEEEDGDGGEEDVQDDDERDAQGDNPMEYGKRHPANDIL</sequence>
<dbReference type="EMBL" id="JAGXEW010000025">
    <property type="protein sequence ID" value="KAK1158033.1"/>
    <property type="molecule type" value="Genomic_DNA"/>
</dbReference>
<comment type="caution">
    <text evidence="13">The sequence shown here is derived from an EMBL/GenBank/DDBJ whole genome shotgun (WGS) entry which is preliminary data.</text>
</comment>
<keyword evidence="5" id="KW-0735">Signal-anchor</keyword>
<keyword evidence="7 10" id="KW-0175">Coiled coil</keyword>
<feature type="compositionally biased region" description="Acidic residues" evidence="11">
    <location>
        <begin position="435"/>
        <end position="454"/>
    </location>
</feature>
<evidence type="ECO:0000256" key="7">
    <source>
        <dbReference type="ARBA" id="ARBA00023054"/>
    </source>
</evidence>
<dbReference type="Proteomes" id="UP001230051">
    <property type="component" value="Unassembled WGS sequence"/>
</dbReference>
<reference evidence="13" key="1">
    <citation type="submission" date="2022-02" db="EMBL/GenBank/DDBJ databases">
        <title>Atlantic sturgeon de novo genome assembly.</title>
        <authorList>
            <person name="Stock M."/>
            <person name="Klopp C."/>
            <person name="Guiguen Y."/>
            <person name="Cabau C."/>
            <person name="Parinello H."/>
            <person name="Santidrian Yebra-Pimentel E."/>
            <person name="Kuhl H."/>
            <person name="Dirks R.P."/>
            <person name="Guessner J."/>
            <person name="Wuertz S."/>
            <person name="Du K."/>
            <person name="Schartl M."/>
        </authorList>
    </citation>
    <scope>NUCLEOTIDE SEQUENCE</scope>
    <source>
        <strain evidence="13">STURGEONOMICS-FGT-2020</strain>
        <tissue evidence="13">Whole blood</tissue>
    </source>
</reference>
<comment type="similarity">
    <text evidence="2">Belongs to the GOLM family.</text>
</comment>
<evidence type="ECO:0000256" key="4">
    <source>
        <dbReference type="ARBA" id="ARBA00022692"/>
    </source>
</evidence>